<dbReference type="EMBL" id="JAEUAK010000003">
    <property type="protein sequence ID" value="MBW9052320.1"/>
    <property type="molecule type" value="Genomic_DNA"/>
</dbReference>
<dbReference type="Pfam" id="PF00582">
    <property type="entry name" value="Usp"/>
    <property type="match status" value="1"/>
</dbReference>
<gene>
    <name evidence="2" type="ORF">JNB85_07810</name>
</gene>
<dbReference type="SUPFAM" id="SSF52402">
    <property type="entry name" value="Adenine nucleotide alpha hydrolases-like"/>
    <property type="match status" value="1"/>
</dbReference>
<accession>A0ABS7GQW1</accession>
<feature type="domain" description="UspA" evidence="1">
    <location>
        <begin position="207"/>
        <end position="268"/>
    </location>
</feature>
<keyword evidence="3" id="KW-1185">Reference proteome</keyword>
<dbReference type="Gene3D" id="3.40.50.12370">
    <property type="match status" value="1"/>
</dbReference>
<evidence type="ECO:0000313" key="2">
    <source>
        <dbReference type="EMBL" id="MBW9052320.1"/>
    </source>
</evidence>
<organism evidence="2 3">
    <name type="scientific">Rhizobium mesosinicum</name>
    <dbReference type="NCBI Taxonomy" id="335017"/>
    <lineage>
        <taxon>Bacteria</taxon>
        <taxon>Pseudomonadati</taxon>
        <taxon>Pseudomonadota</taxon>
        <taxon>Alphaproteobacteria</taxon>
        <taxon>Hyphomicrobiales</taxon>
        <taxon>Rhizobiaceae</taxon>
        <taxon>Rhizobium/Agrobacterium group</taxon>
        <taxon>Rhizobium</taxon>
    </lineage>
</organism>
<dbReference type="Proteomes" id="UP000717752">
    <property type="component" value="Unassembled WGS sequence"/>
</dbReference>
<name>A0ABS7GQW1_9HYPH</name>
<sequence length="273" mass="29804">MTFANILNIVKEDVTETELDVAVMLARSEKGHLSLLLVEAAEPPPVGVNLEFVSAPWQAENQENRSRLLDRVQDLEATLTRKGISNDVECAYTEIVRIDNVVGEQAQLSDVAVIGNDILADPVIRDAVLDGLLFHAHVPVIVNPTAADKWEENTVLIAWTDAPAASAAVKASVPLLKRARSVRAVMVDSSGSEREVTAKLQSYLSHHGIDIVVDFVGRNGLTVAEALDAHADQMQSDLLVMGAYGHSRLRERIFGGVTRSMLERRKRPIFISA</sequence>
<dbReference type="CDD" id="cd00293">
    <property type="entry name" value="USP-like"/>
    <property type="match status" value="1"/>
</dbReference>
<evidence type="ECO:0000313" key="3">
    <source>
        <dbReference type="Proteomes" id="UP000717752"/>
    </source>
</evidence>
<proteinExistence type="predicted"/>
<evidence type="ECO:0000259" key="1">
    <source>
        <dbReference type="Pfam" id="PF00582"/>
    </source>
</evidence>
<protein>
    <submittedName>
        <fullName evidence="2">Universal stress protein</fullName>
    </submittedName>
</protein>
<reference evidence="2 3" key="1">
    <citation type="journal article" date="2021" name="MBio">
        <title>Poor Competitiveness of Bradyrhizobium in Pigeon Pea Root Colonization in Indian Soils.</title>
        <authorList>
            <person name="Chalasani D."/>
            <person name="Basu A."/>
            <person name="Pullabhotla S.V.S.R.N."/>
            <person name="Jorrin B."/>
            <person name="Neal A.L."/>
            <person name="Poole P.S."/>
            <person name="Podile A.R."/>
            <person name="Tkacz A."/>
        </authorList>
    </citation>
    <scope>NUCLEOTIDE SEQUENCE [LARGE SCALE GENOMIC DNA]</scope>
    <source>
        <strain evidence="2 3">HU56</strain>
    </source>
</reference>
<dbReference type="InterPro" id="IPR006016">
    <property type="entry name" value="UspA"/>
</dbReference>
<comment type="caution">
    <text evidence="2">The sequence shown here is derived from an EMBL/GenBank/DDBJ whole genome shotgun (WGS) entry which is preliminary data.</text>
</comment>